<dbReference type="Proteomes" id="UP000308707">
    <property type="component" value="Unassembled WGS sequence"/>
</dbReference>
<keyword evidence="1" id="KW-0732">Signal</keyword>
<feature type="chain" id="PRO_5020227924" evidence="1">
    <location>
        <begin position="23"/>
        <end position="145"/>
    </location>
</feature>
<dbReference type="EMBL" id="SZUA01000001">
    <property type="protein sequence ID" value="TKR34209.1"/>
    <property type="molecule type" value="Genomic_DNA"/>
</dbReference>
<organism evidence="2 3">
    <name type="scientific">Luteimonas gilva</name>
    <dbReference type="NCBI Taxonomy" id="2572684"/>
    <lineage>
        <taxon>Bacteria</taxon>
        <taxon>Pseudomonadati</taxon>
        <taxon>Pseudomonadota</taxon>
        <taxon>Gammaproteobacteria</taxon>
        <taxon>Lysobacterales</taxon>
        <taxon>Lysobacteraceae</taxon>
        <taxon>Luteimonas</taxon>
    </lineage>
</organism>
<accession>A0A4U5K555</accession>
<proteinExistence type="predicted"/>
<sequence length="145" mass="14792">MIPALTALAFALGLSCSPRAIAAGADMECKLAYKLDGWSLVYKHATGSGTVTCANGKSMPVKIKAQALGLTAGKWQIDNGKGRFTDVHNINDVLGGYAQAEANAGIVKTGSAQVLTKGTVSLALAGTGEGVNLGVDIGRFELSKP</sequence>
<keyword evidence="3" id="KW-1185">Reference proteome</keyword>
<dbReference type="OrthoDB" id="6024727at2"/>
<protein>
    <submittedName>
        <fullName evidence="2">Uncharacterized protein</fullName>
    </submittedName>
</protein>
<evidence type="ECO:0000313" key="3">
    <source>
        <dbReference type="Proteomes" id="UP000308707"/>
    </source>
</evidence>
<dbReference type="AlphaFoldDB" id="A0A4U5K555"/>
<reference evidence="2 3" key="1">
    <citation type="submission" date="2019-04" db="EMBL/GenBank/DDBJ databases">
        <title>Reference strain of H23.</title>
        <authorList>
            <person name="Luo X."/>
        </authorList>
    </citation>
    <scope>NUCLEOTIDE SEQUENCE [LARGE SCALE GENOMIC DNA]</scope>
    <source>
        <strain evidence="2 3">H23</strain>
    </source>
</reference>
<evidence type="ECO:0000256" key="1">
    <source>
        <dbReference type="SAM" id="SignalP"/>
    </source>
</evidence>
<comment type="caution">
    <text evidence="2">The sequence shown here is derived from an EMBL/GenBank/DDBJ whole genome shotgun (WGS) entry which is preliminary data.</text>
</comment>
<name>A0A4U5K555_9GAMM</name>
<feature type="signal peptide" evidence="1">
    <location>
        <begin position="1"/>
        <end position="22"/>
    </location>
</feature>
<evidence type="ECO:0000313" key="2">
    <source>
        <dbReference type="EMBL" id="TKR34209.1"/>
    </source>
</evidence>
<gene>
    <name evidence="2" type="ORF">FCE95_02025</name>
</gene>